<evidence type="ECO:0000313" key="3">
    <source>
        <dbReference type="EMBL" id="MFO3715454.1"/>
    </source>
</evidence>
<name>A0ABW9MUE8_9FIRM</name>
<dbReference type="RefSeq" id="WP_394019648.1">
    <property type="nucleotide sequence ID" value="NZ_JBGMEH010000001.1"/>
</dbReference>
<gene>
    <name evidence="3" type="ORF">ACCQ40_01465</name>
</gene>
<comment type="caution">
    <text evidence="3">The sequence shown here is derived from an EMBL/GenBank/DDBJ whole genome shotgun (WGS) entry which is preliminary data.</text>
</comment>
<keyword evidence="1" id="KW-1133">Transmembrane helix</keyword>
<dbReference type="Proteomes" id="UP001638015">
    <property type="component" value="Unassembled WGS sequence"/>
</dbReference>
<keyword evidence="4" id="KW-1185">Reference proteome</keyword>
<feature type="domain" description="Peptidase C39-like" evidence="2">
    <location>
        <begin position="136"/>
        <end position="264"/>
    </location>
</feature>
<dbReference type="EMBL" id="JBGMEH010000001">
    <property type="protein sequence ID" value="MFO3715454.1"/>
    <property type="molecule type" value="Genomic_DNA"/>
</dbReference>
<accession>A0ABW9MUE8</accession>
<sequence length="289" mass="33232">MKVHKRKKFGCLSTLVIIVFLIIIFNFLKTRYNEVSYYTDSPLDLISELFNFGLGFDPDGYKTDDKRILKNNLKKEANSGNDKASWIVDNFDNLDDALIYLAGNDSDTIDFVYNYQNGITNFEFFPGESVLLDRKTPYFLQWDNRWAYNALDDKNIGLYGCGPTAMAMVLARLNGDISITPDIVAKDAEAYMTYGGISWDFFSDEAKRYGYTISEIPLDEYELIYALDQGPLIVSVNRGYFTLFGHIMVIDSYRNGKFVINDPNSIRKSQKSWSYDEISNQIAKIWLIK</sequence>
<organism evidence="3 4">
    <name type="scientific">Anaerococcus cruorum</name>
    <dbReference type="NCBI Taxonomy" id="3115617"/>
    <lineage>
        <taxon>Bacteria</taxon>
        <taxon>Bacillati</taxon>
        <taxon>Bacillota</taxon>
        <taxon>Tissierellia</taxon>
        <taxon>Tissierellales</taxon>
        <taxon>Peptoniphilaceae</taxon>
        <taxon>Anaerococcus</taxon>
    </lineage>
</organism>
<keyword evidence="1" id="KW-0812">Transmembrane</keyword>
<evidence type="ECO:0000259" key="2">
    <source>
        <dbReference type="Pfam" id="PF13529"/>
    </source>
</evidence>
<reference evidence="3 4" key="1">
    <citation type="journal article" date="2025" name="Anaerobe">
        <title>Description of Anaerococcus kampingiae sp. nov., Anaerococcus groningensis sp. nov., Anaerococcus martiniensis sp. nov., and Anaerococcus cruorum sp. nov., isolated from human clinical specimens.</title>
        <authorList>
            <person name="Boiten K.E."/>
            <person name="Meijer J."/>
            <person name="van Wezel E.M."/>
            <person name="Veloo A.C.M."/>
        </authorList>
    </citation>
    <scope>NUCLEOTIDE SEQUENCE [LARGE SCALE GENOMIC DNA]</scope>
    <source>
        <strain evidence="3 4">ENR1039</strain>
    </source>
</reference>
<evidence type="ECO:0000313" key="4">
    <source>
        <dbReference type="Proteomes" id="UP001638015"/>
    </source>
</evidence>
<protein>
    <submittedName>
        <fullName evidence="3">C39 family peptidase</fullName>
    </submittedName>
</protein>
<dbReference type="Gene3D" id="3.90.70.10">
    <property type="entry name" value="Cysteine proteinases"/>
    <property type="match status" value="1"/>
</dbReference>
<dbReference type="Pfam" id="PF13529">
    <property type="entry name" value="Peptidase_C39_2"/>
    <property type="match status" value="1"/>
</dbReference>
<keyword evidence="1" id="KW-0472">Membrane</keyword>
<proteinExistence type="predicted"/>
<dbReference type="InterPro" id="IPR039564">
    <property type="entry name" value="Peptidase_C39-like"/>
</dbReference>
<evidence type="ECO:0000256" key="1">
    <source>
        <dbReference type="SAM" id="Phobius"/>
    </source>
</evidence>
<feature type="transmembrane region" description="Helical" evidence="1">
    <location>
        <begin position="9"/>
        <end position="28"/>
    </location>
</feature>